<evidence type="ECO:0000313" key="2">
    <source>
        <dbReference type="Proteomes" id="UP000529946"/>
    </source>
</evidence>
<dbReference type="AlphaFoldDB" id="A0A7W6JBN8"/>
<dbReference type="EMBL" id="JACIDM010000001">
    <property type="protein sequence ID" value="MBB4082124.1"/>
    <property type="molecule type" value="Genomic_DNA"/>
</dbReference>
<proteinExistence type="predicted"/>
<dbReference type="RefSeq" id="WP_183203241.1">
    <property type="nucleotide sequence ID" value="NZ_BAAAER010000004.1"/>
</dbReference>
<name>A0A7W6JBN8_9CAUL</name>
<accession>A0A7W6JBN8</accession>
<comment type="caution">
    <text evidence="1">The sequence shown here is derived from an EMBL/GenBank/DDBJ whole genome shotgun (WGS) entry which is preliminary data.</text>
</comment>
<reference evidence="1 2" key="1">
    <citation type="submission" date="2020-08" db="EMBL/GenBank/DDBJ databases">
        <title>Genomic Encyclopedia of Type Strains, Phase IV (KMG-IV): sequencing the most valuable type-strain genomes for metagenomic binning, comparative biology and taxonomic classification.</title>
        <authorList>
            <person name="Goeker M."/>
        </authorList>
    </citation>
    <scope>NUCLEOTIDE SEQUENCE [LARGE SCALE GENOMIC DNA]</scope>
    <source>
        <strain evidence="1 2">DSM 23960</strain>
    </source>
</reference>
<gene>
    <name evidence="1" type="ORF">GGR12_000963</name>
</gene>
<sequence length="453" mass="48275">MAGLSVAHRAALAALLGRCSETVVRTVATTIASMPGGRAAELRMILADEMRDRARRAMVLAPVVPMFRPRTDGIAALTFPAPVLARLWKAAIEREPHLLPRLDKDGPDVVAVANRICHAAAAAVRDRPEVVWPPDLAPGQREQGLSDLAACLDLAHLARSGLPSIEIWLKRPDGDQLAELRLLVKDCAAIHSDGARRVLEMLFAHLQDAVLVLRIITRTSGVAEREGFLSASELADFVDRLLAGVDERAARLAAYKPGAEPGGVQAVVADLDWCCSVLAELDVTLTLDPNSHWGKSVRDARVSVAAWLSGLLRAADKAVDKALPLTRVQTAGRMSRKAPLMSAPARGELAEAAFSLLQLVGAARGMSGTFGCEAERKTLVDGLTERLSEYADQVLVMINDGEVDDEDHALKLVSVAARYLELLDARDAARTVRRRAAVAGGPAAADGASSRAA</sequence>
<organism evidence="1 2">
    <name type="scientific">Brevundimonas lenta</name>
    <dbReference type="NCBI Taxonomy" id="424796"/>
    <lineage>
        <taxon>Bacteria</taxon>
        <taxon>Pseudomonadati</taxon>
        <taxon>Pseudomonadota</taxon>
        <taxon>Alphaproteobacteria</taxon>
        <taxon>Caulobacterales</taxon>
        <taxon>Caulobacteraceae</taxon>
        <taxon>Brevundimonas</taxon>
    </lineage>
</organism>
<keyword evidence="2" id="KW-1185">Reference proteome</keyword>
<protein>
    <submittedName>
        <fullName evidence="1">Uncharacterized protein</fullName>
    </submittedName>
</protein>
<evidence type="ECO:0000313" key="1">
    <source>
        <dbReference type="EMBL" id="MBB4082124.1"/>
    </source>
</evidence>
<dbReference type="Proteomes" id="UP000529946">
    <property type="component" value="Unassembled WGS sequence"/>
</dbReference>